<evidence type="ECO:0000256" key="2">
    <source>
        <dbReference type="ARBA" id="ARBA00022598"/>
    </source>
</evidence>
<name>A0A917ER26_9MICC</name>
<reference evidence="5" key="2">
    <citation type="submission" date="2020-09" db="EMBL/GenBank/DDBJ databases">
        <authorList>
            <person name="Sun Q."/>
            <person name="Zhou Y."/>
        </authorList>
    </citation>
    <scope>NUCLEOTIDE SEQUENCE</scope>
    <source>
        <strain evidence="5">CGMCC 1.15388</strain>
    </source>
</reference>
<evidence type="ECO:0000313" key="6">
    <source>
        <dbReference type="Proteomes" id="UP000633136"/>
    </source>
</evidence>
<reference evidence="5" key="1">
    <citation type="journal article" date="2014" name="Int. J. Syst. Evol. Microbiol.">
        <title>Complete genome sequence of Corynebacterium casei LMG S-19264T (=DSM 44701T), isolated from a smear-ripened cheese.</title>
        <authorList>
            <consortium name="US DOE Joint Genome Institute (JGI-PGF)"/>
            <person name="Walter F."/>
            <person name="Albersmeier A."/>
            <person name="Kalinowski J."/>
            <person name="Ruckert C."/>
        </authorList>
    </citation>
    <scope>NUCLEOTIDE SEQUENCE</scope>
    <source>
        <strain evidence="5">CGMCC 1.15388</strain>
    </source>
</reference>
<feature type="domain" description="AMP-dependent synthetase/ligase" evidence="3">
    <location>
        <begin position="19"/>
        <end position="347"/>
    </location>
</feature>
<dbReference type="AlphaFoldDB" id="A0A917ER26"/>
<dbReference type="PANTHER" id="PTHR43201">
    <property type="entry name" value="ACYL-COA SYNTHETASE"/>
    <property type="match status" value="1"/>
</dbReference>
<dbReference type="InterPro" id="IPR025110">
    <property type="entry name" value="AMP-bd_C"/>
</dbReference>
<evidence type="ECO:0000259" key="3">
    <source>
        <dbReference type="Pfam" id="PF00501"/>
    </source>
</evidence>
<protein>
    <submittedName>
        <fullName evidence="5">AMP-dependent synthetase</fullName>
    </submittedName>
</protein>
<dbReference type="InterPro" id="IPR042099">
    <property type="entry name" value="ANL_N_sf"/>
</dbReference>
<dbReference type="InterPro" id="IPR000873">
    <property type="entry name" value="AMP-dep_synth/lig_dom"/>
</dbReference>
<dbReference type="GO" id="GO:0031956">
    <property type="term" value="F:medium-chain fatty acid-CoA ligase activity"/>
    <property type="evidence" value="ECO:0007669"/>
    <property type="project" value="TreeGrafter"/>
</dbReference>
<dbReference type="Gene3D" id="3.30.300.30">
    <property type="match status" value="1"/>
</dbReference>
<keyword evidence="6" id="KW-1185">Reference proteome</keyword>
<dbReference type="Proteomes" id="UP000633136">
    <property type="component" value="Unassembled WGS sequence"/>
</dbReference>
<comment type="similarity">
    <text evidence="1">Belongs to the ATP-dependent AMP-binding enzyme family.</text>
</comment>
<dbReference type="Pfam" id="PF13193">
    <property type="entry name" value="AMP-binding_C"/>
    <property type="match status" value="1"/>
</dbReference>
<organism evidence="5 6">
    <name type="scientific">Nesterenkonia cremea</name>
    <dbReference type="NCBI Taxonomy" id="1882340"/>
    <lineage>
        <taxon>Bacteria</taxon>
        <taxon>Bacillati</taxon>
        <taxon>Actinomycetota</taxon>
        <taxon>Actinomycetes</taxon>
        <taxon>Micrococcales</taxon>
        <taxon>Micrococcaceae</taxon>
        <taxon>Nesterenkonia</taxon>
    </lineage>
</organism>
<evidence type="ECO:0000256" key="1">
    <source>
        <dbReference type="ARBA" id="ARBA00006432"/>
    </source>
</evidence>
<dbReference type="SUPFAM" id="SSF56801">
    <property type="entry name" value="Acetyl-CoA synthetase-like"/>
    <property type="match status" value="1"/>
</dbReference>
<dbReference type="EMBL" id="BMIS01000005">
    <property type="protein sequence ID" value="GGE68552.1"/>
    <property type="molecule type" value="Genomic_DNA"/>
</dbReference>
<gene>
    <name evidence="5" type="ORF">GCM10011401_14900</name>
</gene>
<proteinExistence type="inferred from homology"/>
<evidence type="ECO:0000259" key="4">
    <source>
        <dbReference type="Pfam" id="PF13193"/>
    </source>
</evidence>
<dbReference type="InterPro" id="IPR045851">
    <property type="entry name" value="AMP-bd_C_sf"/>
</dbReference>
<dbReference type="RefSeq" id="WP_188684244.1">
    <property type="nucleotide sequence ID" value="NZ_BMIS01000005.1"/>
</dbReference>
<keyword evidence="2" id="KW-0436">Ligase</keyword>
<sequence length="510" mass="55768">MSTFHPPVGFPLRDLPSAHAEHSPSSIALRCGDRERSWAEMARATRSLAQGMHQRGVGHGDFVSLLLRDGVDIVTAAFACYQVGAVPQPLSTSLAPSELAAILELTTPALVVTQDAQSTAELPGDHPTSAVDQLGTDDAAQLPTVISPSWKAPTSGGSTGRPKIILCGQPAELPAFDAEAWQISGEDRFLMTAPLHHNAPFATTMTALFHGAEVTLLERFDPEAVLEQIERHRITWAYLVPTMMRRISSLPEHQRLSYDLTSLGQLWHCAEPCPAWLKEEWISWLGGERIWELYGGTEAQAGCTLSGTEWSAHRGSVGRPRWGEITLFDDQCAEITEPGIPGDVYMRVSPGSPPAFRYIGAELKEVDGWSTLGDIGEFDTDGYLYLHDRRSDMITVGGVNVYPAEVESALTEHPEVLSAAVIGLPEDDLGSSVHAIVQLSTPGQNTYSLSTEQLQEFLTSRLSRHKRPTSIEFVQTSLRDEAGKVRRAALRRERLSPEGIPTEPKEVHYA</sequence>
<evidence type="ECO:0000313" key="5">
    <source>
        <dbReference type="EMBL" id="GGE68552.1"/>
    </source>
</evidence>
<dbReference type="PANTHER" id="PTHR43201:SF5">
    <property type="entry name" value="MEDIUM-CHAIN ACYL-COA LIGASE ACSF2, MITOCHONDRIAL"/>
    <property type="match status" value="1"/>
</dbReference>
<dbReference type="Pfam" id="PF00501">
    <property type="entry name" value="AMP-binding"/>
    <property type="match status" value="1"/>
</dbReference>
<accession>A0A917ER26</accession>
<comment type="caution">
    <text evidence="5">The sequence shown here is derived from an EMBL/GenBank/DDBJ whole genome shotgun (WGS) entry which is preliminary data.</text>
</comment>
<dbReference type="Gene3D" id="3.40.50.12780">
    <property type="entry name" value="N-terminal domain of ligase-like"/>
    <property type="match status" value="1"/>
</dbReference>
<feature type="domain" description="AMP-binding enzyme C-terminal" evidence="4">
    <location>
        <begin position="405"/>
        <end position="483"/>
    </location>
</feature>
<dbReference type="GO" id="GO:0006631">
    <property type="term" value="P:fatty acid metabolic process"/>
    <property type="evidence" value="ECO:0007669"/>
    <property type="project" value="TreeGrafter"/>
</dbReference>